<dbReference type="PANTHER" id="PTHR30269:SF0">
    <property type="entry name" value="MEMBRANE TRANSPORTER PROTEIN YFCA-RELATED"/>
    <property type="match status" value="1"/>
</dbReference>
<feature type="transmembrane region" description="Helical" evidence="8">
    <location>
        <begin position="73"/>
        <end position="93"/>
    </location>
</feature>
<keyword evidence="7 8" id="KW-0472">Membrane</keyword>
<sequence length="254" mass="26276">MTLWDALATMAAGFGAGAINTIVGSGSLISYPVMVLLGVPPISANIANTVGLVPGSVAGVVGYRRELAQIRPLLLKLGIASVIGALIGASLLTVLPARAFQLVVPVLILAAALLVAFQNKIIKSMKPVDGTRWLPLLACVFGAGIYGGYFSAAQGVILLAVLGLFLAEGIQVQNAVKNLLQCLVNIVAAVYFVFVGKVEWEWAGCVALGSIFGALVGAWLARRAPAKVFKIFIVVFGLVMAVVMAILAVHPIGS</sequence>
<reference evidence="9 10" key="1">
    <citation type="submission" date="2019-07" db="EMBL/GenBank/DDBJ databases">
        <title>Microlunatus dokdonensis sp. nov. isolated from the rhizospheric soil of the wild plant Elymus tsukushiensis.</title>
        <authorList>
            <person name="Ghim S.-Y."/>
            <person name="Hwang Y.-J."/>
            <person name="Son J.-S."/>
            <person name="Shin J.-H."/>
        </authorList>
    </citation>
    <scope>NUCLEOTIDE SEQUENCE [LARGE SCALE GENOMIC DNA]</scope>
    <source>
        <strain evidence="9 10">KUDC0627</strain>
    </source>
</reference>
<evidence type="ECO:0000313" key="10">
    <source>
        <dbReference type="Proteomes" id="UP000319263"/>
    </source>
</evidence>
<evidence type="ECO:0000256" key="8">
    <source>
        <dbReference type="RuleBase" id="RU363041"/>
    </source>
</evidence>
<organism evidence="9 10">
    <name type="scientific">Microlunatus elymi</name>
    <dbReference type="NCBI Taxonomy" id="2596828"/>
    <lineage>
        <taxon>Bacteria</taxon>
        <taxon>Bacillati</taxon>
        <taxon>Actinomycetota</taxon>
        <taxon>Actinomycetes</taxon>
        <taxon>Propionibacteriales</taxon>
        <taxon>Propionibacteriaceae</taxon>
        <taxon>Microlunatus</taxon>
    </lineage>
</organism>
<dbReference type="AlphaFoldDB" id="A0A516Q2Y6"/>
<dbReference type="PANTHER" id="PTHR30269">
    <property type="entry name" value="TRANSMEMBRANE PROTEIN YFCA"/>
    <property type="match status" value="1"/>
</dbReference>
<dbReference type="GO" id="GO:0005886">
    <property type="term" value="C:plasma membrane"/>
    <property type="evidence" value="ECO:0007669"/>
    <property type="project" value="UniProtKB-SubCell"/>
</dbReference>
<evidence type="ECO:0000256" key="1">
    <source>
        <dbReference type="ARBA" id="ARBA00004651"/>
    </source>
</evidence>
<dbReference type="InterPro" id="IPR052017">
    <property type="entry name" value="TSUP"/>
</dbReference>
<keyword evidence="3" id="KW-0813">Transport</keyword>
<dbReference type="Pfam" id="PF01925">
    <property type="entry name" value="TauE"/>
    <property type="match status" value="1"/>
</dbReference>
<feature type="transmembrane region" description="Helical" evidence="8">
    <location>
        <begin position="42"/>
        <end position="61"/>
    </location>
</feature>
<protein>
    <recommendedName>
        <fullName evidence="8">Probable membrane transporter protein</fullName>
    </recommendedName>
</protein>
<dbReference type="KEGG" id="mik:FOE78_19200"/>
<comment type="similarity">
    <text evidence="2 8">Belongs to the 4-toluene sulfonate uptake permease (TSUP) (TC 2.A.102) family.</text>
</comment>
<evidence type="ECO:0000256" key="7">
    <source>
        <dbReference type="ARBA" id="ARBA00023136"/>
    </source>
</evidence>
<keyword evidence="4 8" id="KW-1003">Cell membrane</keyword>
<gene>
    <name evidence="9" type="ORF">FOE78_19200</name>
</gene>
<feature type="transmembrane region" description="Helical" evidence="8">
    <location>
        <begin position="228"/>
        <end position="249"/>
    </location>
</feature>
<keyword evidence="5 8" id="KW-0812">Transmembrane</keyword>
<evidence type="ECO:0000256" key="4">
    <source>
        <dbReference type="ARBA" id="ARBA00022475"/>
    </source>
</evidence>
<feature type="transmembrane region" description="Helical" evidence="8">
    <location>
        <begin position="130"/>
        <end position="149"/>
    </location>
</feature>
<evidence type="ECO:0000313" key="9">
    <source>
        <dbReference type="EMBL" id="QDP97752.1"/>
    </source>
</evidence>
<evidence type="ECO:0000256" key="3">
    <source>
        <dbReference type="ARBA" id="ARBA00022448"/>
    </source>
</evidence>
<dbReference type="RefSeq" id="WP_143987707.1">
    <property type="nucleotide sequence ID" value="NZ_CP041692.1"/>
</dbReference>
<keyword evidence="10" id="KW-1185">Reference proteome</keyword>
<dbReference type="OrthoDB" id="3782574at2"/>
<evidence type="ECO:0000256" key="5">
    <source>
        <dbReference type="ARBA" id="ARBA00022692"/>
    </source>
</evidence>
<evidence type="ECO:0000256" key="2">
    <source>
        <dbReference type="ARBA" id="ARBA00009142"/>
    </source>
</evidence>
<feature type="transmembrane region" description="Helical" evidence="8">
    <location>
        <begin position="179"/>
        <end position="196"/>
    </location>
</feature>
<dbReference type="EMBL" id="CP041692">
    <property type="protein sequence ID" value="QDP97752.1"/>
    <property type="molecule type" value="Genomic_DNA"/>
</dbReference>
<keyword evidence="6 8" id="KW-1133">Transmembrane helix</keyword>
<proteinExistence type="inferred from homology"/>
<feature type="transmembrane region" description="Helical" evidence="8">
    <location>
        <begin position="99"/>
        <end position="118"/>
    </location>
</feature>
<comment type="subcellular location">
    <subcellularLocation>
        <location evidence="1 8">Cell membrane</location>
        <topology evidence="1 8">Multi-pass membrane protein</topology>
    </subcellularLocation>
</comment>
<dbReference type="Proteomes" id="UP000319263">
    <property type="component" value="Chromosome"/>
</dbReference>
<dbReference type="InterPro" id="IPR002781">
    <property type="entry name" value="TM_pro_TauE-like"/>
</dbReference>
<name>A0A516Q2Y6_9ACTN</name>
<feature type="transmembrane region" description="Helical" evidence="8">
    <location>
        <begin position="202"/>
        <end position="221"/>
    </location>
</feature>
<evidence type="ECO:0000256" key="6">
    <source>
        <dbReference type="ARBA" id="ARBA00022989"/>
    </source>
</evidence>
<accession>A0A516Q2Y6</accession>